<keyword evidence="10" id="KW-0137">Centromere</keyword>
<dbReference type="Pfam" id="PF05859">
    <property type="entry name" value="Mis12"/>
    <property type="match status" value="1"/>
</dbReference>
<evidence type="ECO:0000256" key="4">
    <source>
        <dbReference type="ARBA" id="ARBA00022454"/>
    </source>
</evidence>
<proteinExistence type="evidence at transcript level"/>
<dbReference type="AlphaFoldDB" id="A0A1E1WWG3"/>
<evidence type="ECO:0000256" key="5">
    <source>
        <dbReference type="ARBA" id="ARBA00022618"/>
    </source>
</evidence>
<name>A0A1E1WWG3_9ACAR</name>
<evidence type="ECO:0000256" key="6">
    <source>
        <dbReference type="ARBA" id="ARBA00022776"/>
    </source>
</evidence>
<keyword evidence="8 11" id="KW-0175">Coiled coil</keyword>
<protein>
    <recommendedName>
        <fullName evidence="3">Protein MIS12 homolog</fullName>
    </recommendedName>
</protein>
<evidence type="ECO:0000256" key="2">
    <source>
        <dbReference type="ARBA" id="ARBA00008643"/>
    </source>
</evidence>
<reference evidence="13" key="1">
    <citation type="journal article" date="2017" name="Front. Cell. Infect. Microbiol.">
        <title>The Distinct Transcriptional Response of the Midgut of Amblyomma sculptum and Amblyomma aureolatum Ticks to Rickettsia rickettsii Correlates to Their Differences in Susceptibility to Infection.</title>
        <authorList>
            <person name="Martins L.A."/>
            <person name="Galletti M.F.B.M."/>
            <person name="Ribeiro J.M."/>
            <person name="Fujita A."/>
            <person name="Costa F.B."/>
            <person name="Labruna M.B."/>
            <person name="Daffre S."/>
            <person name="Fogaca A.C."/>
        </authorList>
    </citation>
    <scope>NUCLEOTIDE SEQUENCE</scope>
</reference>
<keyword evidence="7" id="KW-0995">Kinetochore</keyword>
<evidence type="ECO:0000256" key="1">
    <source>
        <dbReference type="ARBA" id="ARBA00004629"/>
    </source>
</evidence>
<keyword evidence="9" id="KW-0131">Cell cycle</keyword>
<dbReference type="GO" id="GO:0005634">
    <property type="term" value="C:nucleus"/>
    <property type="evidence" value="ECO:0007669"/>
    <property type="project" value="InterPro"/>
</dbReference>
<dbReference type="PANTHER" id="PTHR14527:SF2">
    <property type="entry name" value="PROTEIN MIS12 HOMOLOG"/>
    <property type="match status" value="1"/>
</dbReference>
<feature type="coiled-coil region" evidence="11">
    <location>
        <begin position="106"/>
        <end position="133"/>
    </location>
</feature>
<evidence type="ECO:0000256" key="7">
    <source>
        <dbReference type="ARBA" id="ARBA00022838"/>
    </source>
</evidence>
<evidence type="ECO:0000256" key="12">
    <source>
        <dbReference type="SAM" id="MobiDB-lite"/>
    </source>
</evidence>
<keyword evidence="4" id="KW-0158">Chromosome</keyword>
<dbReference type="PANTHER" id="PTHR14527">
    <property type="entry name" value="PROTEIN MIS12 HOMOLOG"/>
    <property type="match status" value="1"/>
</dbReference>
<evidence type="ECO:0000256" key="3">
    <source>
        <dbReference type="ARBA" id="ARBA00013793"/>
    </source>
</evidence>
<feature type="compositionally biased region" description="Polar residues" evidence="12">
    <location>
        <begin position="169"/>
        <end position="180"/>
    </location>
</feature>
<dbReference type="GO" id="GO:0000070">
    <property type="term" value="P:mitotic sister chromatid segregation"/>
    <property type="evidence" value="ECO:0007669"/>
    <property type="project" value="TreeGrafter"/>
</dbReference>
<dbReference type="GO" id="GO:0000444">
    <property type="term" value="C:MIS12/MIND type complex"/>
    <property type="evidence" value="ECO:0007669"/>
    <property type="project" value="TreeGrafter"/>
</dbReference>
<evidence type="ECO:0000256" key="11">
    <source>
        <dbReference type="SAM" id="Coils"/>
    </source>
</evidence>
<dbReference type="InterPro" id="IPR008685">
    <property type="entry name" value="Centromere_Mis12"/>
</dbReference>
<sequence>SYTVQHFGMSPKNVADYMYNIWFDYTERCLDALKISIRDKALASIPPDVLESTVGAVFHAMIPGMNREASKLEELLRQDIMRIPPHVLLPGDEVHRNPPEDQALGVASLKLQLESVRKRLAEEAARQRELEGELGHQECVRKVLQATLASARVLEEATATTEAAATTVPGASSGTWDNHS</sequence>
<evidence type="ECO:0000256" key="10">
    <source>
        <dbReference type="ARBA" id="ARBA00023328"/>
    </source>
</evidence>
<evidence type="ECO:0000256" key="8">
    <source>
        <dbReference type="ARBA" id="ARBA00023054"/>
    </source>
</evidence>
<dbReference type="GO" id="GO:0051301">
    <property type="term" value="P:cell division"/>
    <property type="evidence" value="ECO:0007669"/>
    <property type="project" value="UniProtKB-KW"/>
</dbReference>
<dbReference type="EMBL" id="GFAC01007828">
    <property type="protein sequence ID" value="JAT91360.1"/>
    <property type="molecule type" value="mRNA"/>
</dbReference>
<feature type="non-terminal residue" evidence="13">
    <location>
        <position position="1"/>
    </location>
</feature>
<comment type="subcellular location">
    <subcellularLocation>
        <location evidence="1">Chromosome</location>
        <location evidence="1">Centromere</location>
        <location evidence="1">Kinetochore</location>
    </subcellularLocation>
</comment>
<evidence type="ECO:0000313" key="13">
    <source>
        <dbReference type="EMBL" id="JAT91360.1"/>
    </source>
</evidence>
<keyword evidence="5" id="KW-0132">Cell division</keyword>
<dbReference type="GO" id="GO:0051382">
    <property type="term" value="P:kinetochore assembly"/>
    <property type="evidence" value="ECO:0007669"/>
    <property type="project" value="TreeGrafter"/>
</dbReference>
<keyword evidence="6" id="KW-0498">Mitosis</keyword>
<accession>A0A1E1WWG3</accession>
<evidence type="ECO:0000256" key="9">
    <source>
        <dbReference type="ARBA" id="ARBA00023306"/>
    </source>
</evidence>
<organism evidence="13">
    <name type="scientific">Amblyomma aureolatum</name>
    <dbReference type="NCBI Taxonomy" id="187763"/>
    <lineage>
        <taxon>Eukaryota</taxon>
        <taxon>Metazoa</taxon>
        <taxon>Ecdysozoa</taxon>
        <taxon>Arthropoda</taxon>
        <taxon>Chelicerata</taxon>
        <taxon>Arachnida</taxon>
        <taxon>Acari</taxon>
        <taxon>Parasitiformes</taxon>
        <taxon>Ixodida</taxon>
        <taxon>Ixodoidea</taxon>
        <taxon>Ixodidae</taxon>
        <taxon>Amblyomminae</taxon>
        <taxon>Amblyomma</taxon>
    </lineage>
</organism>
<comment type="similarity">
    <text evidence="2">Belongs to the mis12 family.</text>
</comment>
<feature type="region of interest" description="Disordered" evidence="12">
    <location>
        <begin position="159"/>
        <end position="180"/>
    </location>
</feature>